<name>G3BB25_CANTC</name>
<dbReference type="Proteomes" id="UP000000707">
    <property type="component" value="Unassembled WGS sequence"/>
</dbReference>
<dbReference type="GO" id="GO:0000139">
    <property type="term" value="C:Golgi membrane"/>
    <property type="evidence" value="ECO:0007669"/>
    <property type="project" value="InterPro"/>
</dbReference>
<evidence type="ECO:0000256" key="1">
    <source>
        <dbReference type="ARBA" id="ARBA00004141"/>
    </source>
</evidence>
<feature type="transmembrane region" description="Helical" evidence="5">
    <location>
        <begin position="231"/>
        <end position="252"/>
    </location>
</feature>
<feature type="transmembrane region" description="Helical" evidence="5">
    <location>
        <begin position="156"/>
        <end position="177"/>
    </location>
</feature>
<accession>G3BB25</accession>
<dbReference type="Pfam" id="PF04142">
    <property type="entry name" value="Nuc_sug_transp"/>
    <property type="match status" value="1"/>
</dbReference>
<dbReference type="InterPro" id="IPR007271">
    <property type="entry name" value="Nuc_sug_transpt"/>
</dbReference>
<dbReference type="AlphaFoldDB" id="G3BB25"/>
<keyword evidence="7" id="KW-1185">Reference proteome</keyword>
<feature type="transmembrane region" description="Helical" evidence="5">
    <location>
        <begin position="272"/>
        <end position="296"/>
    </location>
</feature>
<feature type="transmembrane region" description="Helical" evidence="5">
    <location>
        <begin position="189"/>
        <end position="210"/>
    </location>
</feature>
<dbReference type="PANTHER" id="PTHR13146">
    <property type="match status" value="1"/>
</dbReference>
<evidence type="ECO:0000313" key="6">
    <source>
        <dbReference type="EMBL" id="EGV62125.1"/>
    </source>
</evidence>
<organism evidence="7">
    <name type="scientific">Candida tenuis (strain ATCC 10573 / BCRC 21748 / CBS 615 / JCM 9827 / NBRC 10315 / NRRL Y-1498 / VKM Y-70)</name>
    <name type="common">Yeast</name>
    <name type="synonym">Yamadazyma tenuis</name>
    <dbReference type="NCBI Taxonomy" id="590646"/>
    <lineage>
        <taxon>Eukaryota</taxon>
        <taxon>Fungi</taxon>
        <taxon>Dikarya</taxon>
        <taxon>Ascomycota</taxon>
        <taxon>Saccharomycotina</taxon>
        <taxon>Pichiomycetes</taxon>
        <taxon>Debaryomycetaceae</taxon>
        <taxon>Yamadazyma</taxon>
    </lineage>
</organism>
<evidence type="ECO:0000256" key="4">
    <source>
        <dbReference type="ARBA" id="ARBA00023136"/>
    </source>
</evidence>
<sequence length="380" mass="41715">MNSNVTLLVFVVGTIVTGCLNSIFTKYQDNQCVDNCSDPDVSNHHTFQQPALQTLQMFVGEMLCYVVYYLMYRTSLLSFGADGYKPIGEDADLPQLPLASSLKLSVPAICDLVGTTMLHFGLIFIPVSVYQMIRGSLVLFVAFLSVVFLKRKVTRLEWLALVIVTGGITLVGLSGSSQGDGAAEGTSKMVMVGLVLVVVAELCQAFQFVVEEHLLRKNPIMPLQLVYFEGFYGAVVLAVALVVLYFVLGAVLDPSDFEHSPFNMKEGLSQMLGSYHIMGASVLIMLSISSFNFFGISLTFHLSATSRSTIDACRTLMVWLLAMIMGWESFHFLQFVGFGLLVFGTLCFNGVLTPEEWSWVPGVLKSSVDVAPLEEPVDRI</sequence>
<dbReference type="OrthoDB" id="408493at2759"/>
<gene>
    <name evidence="6" type="ORF">CANTEDRAFT_115589</name>
</gene>
<evidence type="ECO:0000256" key="3">
    <source>
        <dbReference type="ARBA" id="ARBA00022989"/>
    </source>
</evidence>
<dbReference type="InterPro" id="IPR037185">
    <property type="entry name" value="EmrE-like"/>
</dbReference>
<proteinExistence type="predicted"/>
<evidence type="ECO:0000313" key="7">
    <source>
        <dbReference type="Proteomes" id="UP000000707"/>
    </source>
</evidence>
<dbReference type="RefSeq" id="XP_006688295.1">
    <property type="nucleotide sequence ID" value="XM_006688232.1"/>
</dbReference>
<reference evidence="6 7" key="1">
    <citation type="journal article" date="2011" name="Proc. Natl. Acad. Sci. U.S.A.">
        <title>Comparative genomics of xylose-fermenting fungi for enhanced biofuel production.</title>
        <authorList>
            <person name="Wohlbach D.J."/>
            <person name="Kuo A."/>
            <person name="Sato T.K."/>
            <person name="Potts K.M."/>
            <person name="Salamov A.A."/>
            <person name="LaButti K.M."/>
            <person name="Sun H."/>
            <person name="Clum A."/>
            <person name="Pangilinan J.L."/>
            <person name="Lindquist E.A."/>
            <person name="Lucas S."/>
            <person name="Lapidus A."/>
            <person name="Jin M."/>
            <person name="Gunawan C."/>
            <person name="Balan V."/>
            <person name="Dale B.E."/>
            <person name="Jeffries T.W."/>
            <person name="Zinkel R."/>
            <person name="Barry K.W."/>
            <person name="Grigoriev I.V."/>
            <person name="Gasch A.P."/>
        </authorList>
    </citation>
    <scope>NUCLEOTIDE SEQUENCE [LARGE SCALE GENOMIC DNA]</scope>
    <source>
        <strain evidence="7">ATCC 10573 / BCRC 21748 / CBS 615 / JCM 9827 / NBRC 10315 / NRRL Y-1498 / VKM Y-70</strain>
    </source>
</reference>
<dbReference type="SUPFAM" id="SSF103481">
    <property type="entry name" value="Multidrug resistance efflux transporter EmrE"/>
    <property type="match status" value="1"/>
</dbReference>
<evidence type="ECO:0000256" key="5">
    <source>
        <dbReference type="SAM" id="Phobius"/>
    </source>
</evidence>
<dbReference type="KEGG" id="cten:18247927"/>
<dbReference type="GO" id="GO:0015165">
    <property type="term" value="F:pyrimidine nucleotide-sugar transmembrane transporter activity"/>
    <property type="evidence" value="ECO:0007669"/>
    <property type="project" value="InterPro"/>
</dbReference>
<dbReference type="InterPro" id="IPR012404">
    <property type="entry name" value="UCP036436"/>
</dbReference>
<dbReference type="GeneID" id="18247927"/>
<dbReference type="PIRSF" id="PIRSF036436">
    <property type="entry name" value="UCP036436"/>
    <property type="match status" value="1"/>
</dbReference>
<keyword evidence="2 5" id="KW-0812">Transmembrane</keyword>
<dbReference type="eggNOG" id="KOG3912">
    <property type="taxonomic scope" value="Eukaryota"/>
</dbReference>
<dbReference type="PANTHER" id="PTHR13146:SF0">
    <property type="entry name" value="SOLUTE CARRIER FAMILY 35 MEMBER F6"/>
    <property type="match status" value="1"/>
</dbReference>
<evidence type="ECO:0000256" key="2">
    <source>
        <dbReference type="ARBA" id="ARBA00022692"/>
    </source>
</evidence>
<comment type="subcellular location">
    <subcellularLocation>
        <location evidence="1">Membrane</location>
        <topology evidence="1">Multi-pass membrane protein</topology>
    </subcellularLocation>
</comment>
<protein>
    <submittedName>
        <fullName evidence="6">Uncharacterized protein</fullName>
    </submittedName>
</protein>
<dbReference type="EMBL" id="GL996527">
    <property type="protein sequence ID" value="EGV62125.1"/>
    <property type="molecule type" value="Genomic_DNA"/>
</dbReference>
<feature type="transmembrane region" description="Helical" evidence="5">
    <location>
        <begin position="51"/>
        <end position="71"/>
    </location>
</feature>
<keyword evidence="4 5" id="KW-0472">Membrane</keyword>
<dbReference type="STRING" id="590646.G3BB25"/>
<dbReference type="HOGENOM" id="CLU_025028_3_1_1"/>
<feature type="transmembrane region" description="Helical" evidence="5">
    <location>
        <begin position="131"/>
        <end position="149"/>
    </location>
</feature>
<keyword evidence="3 5" id="KW-1133">Transmembrane helix</keyword>